<dbReference type="SUPFAM" id="SSF52075">
    <property type="entry name" value="Outer arm dynein light chain 1"/>
    <property type="match status" value="1"/>
</dbReference>
<dbReference type="InterPro" id="IPR051432">
    <property type="entry name" value="KCNMA1_auxiliary"/>
</dbReference>
<reference evidence="14" key="2">
    <citation type="journal article" date="2014" name="PLoS Genet.">
        <title>Signature gene expression reveals novel clues to the molecular mechanisms of dimorphic transition in Penicillium marneffei.</title>
        <authorList>
            <person name="Yang E."/>
            <person name="Wang G."/>
            <person name="Cai J."/>
            <person name="Woo P.C."/>
            <person name="Lau S.K."/>
            <person name="Yuen K.-Y."/>
            <person name="Chow W.-N."/>
            <person name="Lin X."/>
        </authorList>
    </citation>
    <scope>NUCLEOTIDE SEQUENCE</scope>
    <source>
        <strain evidence="14">PM1</strain>
    </source>
</reference>
<dbReference type="GO" id="GO:0034220">
    <property type="term" value="P:monoatomic ion transmembrane transport"/>
    <property type="evidence" value="ECO:0007669"/>
    <property type="project" value="UniProtKB-KW"/>
</dbReference>
<dbReference type="EMBL" id="JPOX01000035">
    <property type="protein sequence ID" value="KFX43466.1"/>
    <property type="molecule type" value="Genomic_DNA"/>
</dbReference>
<comment type="subcellular location">
    <subcellularLocation>
        <location evidence="1">Cell membrane</location>
        <topology evidence="1">Single-pass membrane protein</topology>
    </subcellularLocation>
</comment>
<evidence type="ECO:0000313" key="14">
    <source>
        <dbReference type="EMBL" id="KFX43466.1"/>
    </source>
</evidence>
<evidence type="ECO:0000256" key="3">
    <source>
        <dbReference type="ARBA" id="ARBA00022475"/>
    </source>
</evidence>
<dbReference type="Pfam" id="PF13855">
    <property type="entry name" value="LRR_8"/>
    <property type="match status" value="1"/>
</dbReference>
<keyword evidence="5" id="KW-0812">Transmembrane</keyword>
<proteinExistence type="predicted"/>
<evidence type="ECO:0000256" key="1">
    <source>
        <dbReference type="ARBA" id="ARBA00004162"/>
    </source>
</evidence>
<keyword evidence="2" id="KW-0813">Transport</keyword>
<dbReference type="GO" id="GO:0005886">
    <property type="term" value="C:plasma membrane"/>
    <property type="evidence" value="ECO:0007669"/>
    <property type="project" value="UniProtKB-SubCell"/>
</dbReference>
<keyword evidence="6" id="KW-0732">Signal</keyword>
<keyword evidence="8" id="KW-1133">Transmembrane helix</keyword>
<evidence type="ECO:0000256" key="2">
    <source>
        <dbReference type="ARBA" id="ARBA00022448"/>
    </source>
</evidence>
<evidence type="ECO:0000256" key="9">
    <source>
        <dbReference type="ARBA" id="ARBA00023065"/>
    </source>
</evidence>
<evidence type="ECO:0000256" key="10">
    <source>
        <dbReference type="ARBA" id="ARBA00023136"/>
    </source>
</evidence>
<dbReference type="AlphaFoldDB" id="A0A093V9V3"/>
<evidence type="ECO:0000256" key="6">
    <source>
        <dbReference type="ARBA" id="ARBA00022729"/>
    </source>
</evidence>
<evidence type="ECO:0000256" key="7">
    <source>
        <dbReference type="ARBA" id="ARBA00022737"/>
    </source>
</evidence>
<keyword evidence="7" id="KW-0677">Repeat</keyword>
<dbReference type="eggNOG" id="ENOG502SCN3">
    <property type="taxonomic scope" value="Eukaryota"/>
</dbReference>
<dbReference type="PANTHER" id="PTHR46473">
    <property type="entry name" value="GH08155P"/>
    <property type="match status" value="1"/>
</dbReference>
<evidence type="ECO:0000256" key="12">
    <source>
        <dbReference type="ARBA" id="ARBA00023303"/>
    </source>
</evidence>
<keyword evidence="11" id="KW-1015">Disulfide bond</keyword>
<feature type="compositionally biased region" description="Low complexity" evidence="13">
    <location>
        <begin position="118"/>
        <end position="130"/>
    </location>
</feature>
<dbReference type="InterPro" id="IPR003591">
    <property type="entry name" value="Leu-rich_rpt_typical-subtyp"/>
</dbReference>
<name>A0A093V9V3_TALMA</name>
<keyword evidence="3" id="KW-1003">Cell membrane</keyword>
<dbReference type="Gene3D" id="3.80.10.10">
    <property type="entry name" value="Ribonuclease Inhibitor"/>
    <property type="match status" value="1"/>
</dbReference>
<dbReference type="SMART" id="SM00369">
    <property type="entry name" value="LRR_TYP"/>
    <property type="match status" value="2"/>
</dbReference>
<evidence type="ECO:0000256" key="5">
    <source>
        <dbReference type="ARBA" id="ARBA00022692"/>
    </source>
</evidence>
<dbReference type="InterPro" id="IPR032675">
    <property type="entry name" value="LRR_dom_sf"/>
</dbReference>
<protein>
    <submittedName>
        <fullName evidence="14">Glucose-repressible alcohol dehydrogenase transcriptional effector</fullName>
    </submittedName>
</protein>
<feature type="region of interest" description="Disordered" evidence="13">
    <location>
        <begin position="96"/>
        <end position="156"/>
    </location>
</feature>
<dbReference type="HOGENOM" id="CLU_027499_0_0_1"/>
<dbReference type="InterPro" id="IPR001611">
    <property type="entry name" value="Leu-rich_rpt"/>
</dbReference>
<keyword evidence="9" id="KW-0406">Ion transport</keyword>
<sequence length="593" mass="66194">MPMSMPHGVILSDKRDLIGRPYRIPTSRLARPQRVIAPSLATSFRGIEGIGGLRSPPDAGRRALGLKTLLGVDRLSVRQLLLNEVTMDQEVPLPPLRSIRHRSPAKAPEHLFRKPTRLSSRLSQSSLPSSDPALFSSDDIPSSSLENYNGQQIEPSRKRRYRGTWWGEMAKEVKRKRADFKEKRNMDSGVWMGSDESSSDCLLSSEASSCEDFMARAWAGQNQDAEQKFTAEITETQNDNQDGQIAGPVFAARNIRNAEESQVHRDARAMVNECLEKGQESVDLSNFGLKNIPTDLLRPLLHLTKQLAVADGPVTDEIFTSLTPSLRLFLSGNSLKELTSEIFELGNLNVLSVRNNELVEIPGAIRKLTSLQEINLSVNQLTTIPWEILWLIRKGDLKQLTVHPNPFLSIEKVTADIERWHHGNGSGGDLRSCEYDGPIPVEAWAPIHIATSHIQRFDTEGKLVSNTKTFGKPQNPSIQTQASRVPSLRELALLACNKAPYLDQFLADDETLTEYPKPVIQLLQKAVSVRNAGGMSCSVCHRSFVIPRTQWIEWWDCATYENGLKFPRASGAELRPLPFLRKGCSWGCVPNVE</sequence>
<accession>A0A093V9V3</accession>
<evidence type="ECO:0000256" key="4">
    <source>
        <dbReference type="ARBA" id="ARBA00022614"/>
    </source>
</evidence>
<dbReference type="PANTHER" id="PTHR46473:SF10">
    <property type="entry name" value="LD45603P-RELATED"/>
    <property type="match status" value="1"/>
</dbReference>
<comment type="caution">
    <text evidence="14">The sequence shown here is derived from an EMBL/GenBank/DDBJ whole genome shotgun (WGS) entry which is preliminary data.</text>
</comment>
<evidence type="ECO:0000256" key="8">
    <source>
        <dbReference type="ARBA" id="ARBA00022989"/>
    </source>
</evidence>
<keyword evidence="10" id="KW-0472">Membrane</keyword>
<feature type="compositionally biased region" description="Polar residues" evidence="13">
    <location>
        <begin position="139"/>
        <end position="154"/>
    </location>
</feature>
<organism evidence="14">
    <name type="scientific">Talaromyces marneffei PM1</name>
    <dbReference type="NCBI Taxonomy" id="1077442"/>
    <lineage>
        <taxon>Eukaryota</taxon>
        <taxon>Fungi</taxon>
        <taxon>Dikarya</taxon>
        <taxon>Ascomycota</taxon>
        <taxon>Pezizomycotina</taxon>
        <taxon>Eurotiomycetes</taxon>
        <taxon>Eurotiomycetidae</taxon>
        <taxon>Eurotiales</taxon>
        <taxon>Trichocomaceae</taxon>
        <taxon>Talaromyces</taxon>
        <taxon>Talaromyces sect. Talaromyces</taxon>
    </lineage>
</organism>
<keyword evidence="12" id="KW-0407">Ion channel</keyword>
<keyword evidence="4" id="KW-0433">Leucine-rich repeat</keyword>
<evidence type="ECO:0000256" key="13">
    <source>
        <dbReference type="SAM" id="MobiDB-lite"/>
    </source>
</evidence>
<gene>
    <name evidence="14" type="ORF">GQ26_0350610</name>
</gene>
<evidence type="ECO:0000256" key="11">
    <source>
        <dbReference type="ARBA" id="ARBA00023157"/>
    </source>
</evidence>
<reference key="1">
    <citation type="journal article" date="2014" name="PLoS Genet.">
        <title>Signature Gene Expression Reveals Novel Clues to the Molecular Mechanisms of Dimorphic Transition in Penicillium marneffei.</title>
        <authorList>
            <person name="Yang E."/>
            <person name="Wang G."/>
            <person name="Cai J."/>
            <person name="Woo P.C."/>
            <person name="Lau S.K."/>
            <person name="Yuen K.-Y."/>
            <person name="Chow W.-N."/>
            <person name="Lin X."/>
        </authorList>
    </citation>
    <scope>NUCLEOTIDE SEQUENCE [LARGE SCALE GENOMIC DNA]</scope>
    <source>
        <strain>PM1</strain>
    </source>
</reference>